<dbReference type="Proteomes" id="UP001280581">
    <property type="component" value="Unassembled WGS sequence"/>
</dbReference>
<sequence length="99" mass="10078">MAGRSRPAKNPQPARPRCPPTVDPSKHVVLLAWRAVHNDAVPAAAAVAAAAAAAAPEPATGAVTHVVGPPRDSSPFPPPRCDFGCDRTAHAAGRRAHTG</sequence>
<dbReference type="AlphaFoldDB" id="A0AAN6RH98"/>
<feature type="compositionally biased region" description="Pro residues" evidence="1">
    <location>
        <begin position="13"/>
        <end position="22"/>
    </location>
</feature>
<proteinExistence type="predicted"/>
<dbReference type="EMBL" id="WVTA01000008">
    <property type="protein sequence ID" value="KAK3208129.1"/>
    <property type="molecule type" value="Genomic_DNA"/>
</dbReference>
<feature type="compositionally biased region" description="Low complexity" evidence="1">
    <location>
        <begin position="59"/>
        <end position="74"/>
    </location>
</feature>
<evidence type="ECO:0000313" key="2">
    <source>
        <dbReference type="EMBL" id="KAK3208129.1"/>
    </source>
</evidence>
<evidence type="ECO:0000256" key="1">
    <source>
        <dbReference type="SAM" id="MobiDB-lite"/>
    </source>
</evidence>
<comment type="caution">
    <text evidence="2">The sequence shown here is derived from an EMBL/GenBank/DDBJ whole genome shotgun (WGS) entry which is preliminary data.</text>
</comment>
<gene>
    <name evidence="2" type="ORF">GRF29_96g1483046</name>
</gene>
<feature type="region of interest" description="Disordered" evidence="1">
    <location>
        <begin position="59"/>
        <end position="82"/>
    </location>
</feature>
<organism evidence="2 3">
    <name type="scientific">Pseudopithomyces chartarum</name>
    <dbReference type="NCBI Taxonomy" id="1892770"/>
    <lineage>
        <taxon>Eukaryota</taxon>
        <taxon>Fungi</taxon>
        <taxon>Dikarya</taxon>
        <taxon>Ascomycota</taxon>
        <taxon>Pezizomycotina</taxon>
        <taxon>Dothideomycetes</taxon>
        <taxon>Pleosporomycetidae</taxon>
        <taxon>Pleosporales</taxon>
        <taxon>Massarineae</taxon>
        <taxon>Didymosphaeriaceae</taxon>
        <taxon>Pseudopithomyces</taxon>
    </lineage>
</organism>
<evidence type="ECO:0000313" key="3">
    <source>
        <dbReference type="Proteomes" id="UP001280581"/>
    </source>
</evidence>
<protein>
    <submittedName>
        <fullName evidence="2">Uncharacterized protein</fullName>
    </submittedName>
</protein>
<feature type="region of interest" description="Disordered" evidence="1">
    <location>
        <begin position="1"/>
        <end position="24"/>
    </location>
</feature>
<accession>A0AAN6RH98</accession>
<reference evidence="2 3" key="1">
    <citation type="submission" date="2021-02" db="EMBL/GenBank/DDBJ databases">
        <title>Genome assembly of Pseudopithomyces chartarum.</title>
        <authorList>
            <person name="Jauregui R."/>
            <person name="Singh J."/>
            <person name="Voisey C."/>
        </authorList>
    </citation>
    <scope>NUCLEOTIDE SEQUENCE [LARGE SCALE GENOMIC DNA]</scope>
    <source>
        <strain evidence="2 3">AGR01</strain>
    </source>
</reference>
<keyword evidence="3" id="KW-1185">Reference proteome</keyword>
<name>A0AAN6RH98_9PLEO</name>